<dbReference type="InterPro" id="IPR035892">
    <property type="entry name" value="C2_domain_sf"/>
</dbReference>
<dbReference type="AlphaFoldDB" id="A0A7S4FAG7"/>
<evidence type="ECO:0000256" key="1">
    <source>
        <dbReference type="SAM" id="Phobius"/>
    </source>
</evidence>
<keyword evidence="1" id="KW-1133">Transmembrane helix</keyword>
<reference evidence="2" key="1">
    <citation type="submission" date="2021-01" db="EMBL/GenBank/DDBJ databases">
        <authorList>
            <person name="Corre E."/>
            <person name="Pelletier E."/>
            <person name="Niang G."/>
            <person name="Scheremetjew M."/>
            <person name="Finn R."/>
            <person name="Kale V."/>
            <person name="Holt S."/>
            <person name="Cochrane G."/>
            <person name="Meng A."/>
            <person name="Brown T."/>
            <person name="Cohen L."/>
        </authorList>
    </citation>
    <scope>NUCLEOTIDE SEQUENCE</scope>
    <source>
        <strain evidence="2">CCMP645</strain>
    </source>
</reference>
<dbReference type="Gene3D" id="2.60.120.690">
    <property type="entry name" value="Proprotein convertase subtilisin/kexin type 9"/>
    <property type="match status" value="1"/>
</dbReference>
<accession>A0A7S4FAG7</accession>
<keyword evidence="1" id="KW-0472">Membrane</keyword>
<dbReference type="Gene3D" id="2.60.40.150">
    <property type="entry name" value="C2 domain"/>
    <property type="match status" value="1"/>
</dbReference>
<organism evidence="2">
    <name type="scientific">Chrysotila carterae</name>
    <name type="common">Marine alga</name>
    <name type="synonym">Syracosphaera carterae</name>
    <dbReference type="NCBI Taxonomy" id="13221"/>
    <lineage>
        <taxon>Eukaryota</taxon>
        <taxon>Haptista</taxon>
        <taxon>Haptophyta</taxon>
        <taxon>Prymnesiophyceae</taxon>
        <taxon>Isochrysidales</taxon>
        <taxon>Isochrysidaceae</taxon>
        <taxon>Chrysotila</taxon>
    </lineage>
</organism>
<protein>
    <submittedName>
        <fullName evidence="2">Uncharacterized protein</fullName>
    </submittedName>
</protein>
<proteinExistence type="predicted"/>
<name>A0A7S4FAG7_CHRCT</name>
<dbReference type="SUPFAM" id="SSF49562">
    <property type="entry name" value="C2 domain (Calcium/lipid-binding domain, CaLB)"/>
    <property type="match status" value="1"/>
</dbReference>
<feature type="transmembrane region" description="Helical" evidence="1">
    <location>
        <begin position="457"/>
        <end position="479"/>
    </location>
</feature>
<keyword evidence="1" id="KW-0812">Transmembrane</keyword>
<evidence type="ECO:0000313" key="2">
    <source>
        <dbReference type="EMBL" id="CAE0784045.1"/>
    </source>
</evidence>
<sequence length="576" mass="59483">MDDQEYLSKSASDAFVGIFLSEDHSQNGQGFDAEGRRCFSSPVRNSAHPLFHKCCDFGEASADSELMIAVADADFVSDDDLIGTACIGAVGDAPVQRWVTLAPSTAAAMKTTGASTSPGEVEVFTVRLPGNSVKKGVDRPQLETVRRANAAGANFSFAECGQSDAIVGCACESRGDVRCTASAIVSATSNGEIGAVTLPNTVGGAASKCVATVDAASPDEGSFAAQARCLRAPSPASHWALWRAALSPVTSAPSRDSYGDAVEAKCGRGQRVVSCAALTTPFAAAAHSLGLTTEMDDEGTESCVAIAGDVAYHSGVRAQAVCAPSIVGSNEILKLQVDSDQVMDMLSTEQTVECPNGFSLTGCACFSDNDNCLGASFEGDTKCKVSLRRPSAFWTAGGRAVATCLYNRGTLRDDFPWPLAPSVACVRPDDEEVEEVMEKFWLSESAKYAIAERERSFYGAFFTVFFLGGVSALVLRLCIKRSCGQYQPSRLTLPWQTGFGGTTASPITSTYTAGSAPTTTVTGVSVGTAYAAPALVPAPPGQAAAPANNSAAGLGSSGTTLVPLSSATTPLVQAAG</sequence>
<gene>
    <name evidence="2" type="ORF">PCAR00345_LOCUS36750</name>
</gene>
<dbReference type="EMBL" id="HBIZ01058525">
    <property type="protein sequence ID" value="CAE0784045.1"/>
    <property type="molecule type" value="Transcribed_RNA"/>
</dbReference>